<keyword evidence="2" id="KW-1185">Reference proteome</keyword>
<sequence>MAIDISNLKSEHAEAVAVGDKLYLGPECTKPGHGCVRYVNSRACRECGREKCEKHRLRDQSSRTDPDRFSRRVFVLGNPRRVISGGSLND</sequence>
<dbReference type="AlphaFoldDB" id="A0A4R1NGL5"/>
<accession>A0A4R1NGL5</accession>
<evidence type="ECO:0000313" key="2">
    <source>
        <dbReference type="Proteomes" id="UP000294555"/>
    </source>
</evidence>
<protein>
    <submittedName>
        <fullName evidence="1">Uncharacterized protein</fullName>
    </submittedName>
</protein>
<evidence type="ECO:0000313" key="1">
    <source>
        <dbReference type="EMBL" id="TCL06844.1"/>
    </source>
</evidence>
<dbReference type="Proteomes" id="UP000294555">
    <property type="component" value="Unassembled WGS sequence"/>
</dbReference>
<reference evidence="1 2" key="1">
    <citation type="submission" date="2019-02" db="EMBL/GenBank/DDBJ databases">
        <title>Investigation of anaerobic lignin degradation for improved lignocellulosic biofuels.</title>
        <authorList>
            <person name="Deangelis K."/>
        </authorList>
    </citation>
    <scope>NUCLEOTIDE SEQUENCE [LARGE SCALE GENOMIC DNA]</scope>
    <source>
        <strain evidence="1 2">159R</strain>
    </source>
</reference>
<proteinExistence type="predicted"/>
<gene>
    <name evidence="1" type="ORF">EZJ58_5141</name>
</gene>
<dbReference type="EMBL" id="SJOI01000001">
    <property type="protein sequence ID" value="TCL06844.1"/>
    <property type="molecule type" value="Genomic_DNA"/>
</dbReference>
<comment type="caution">
    <text evidence="1">The sequence shown here is derived from an EMBL/GenBank/DDBJ whole genome shotgun (WGS) entry which is preliminary data.</text>
</comment>
<organism evidence="1 2">
    <name type="scientific">Sodalis ligni</name>
    <dbReference type="NCBI Taxonomy" id="2697027"/>
    <lineage>
        <taxon>Bacteria</taxon>
        <taxon>Pseudomonadati</taxon>
        <taxon>Pseudomonadota</taxon>
        <taxon>Gammaproteobacteria</taxon>
        <taxon>Enterobacterales</taxon>
        <taxon>Bruguierivoracaceae</taxon>
        <taxon>Sodalis</taxon>
    </lineage>
</organism>
<name>A0A4R1NGL5_9GAMM</name>